<protein>
    <submittedName>
        <fullName evidence="2">Uncharacterized protein</fullName>
    </submittedName>
</protein>
<organism evidence="2">
    <name type="scientific">Davidia involucrata</name>
    <name type="common">Dove tree</name>
    <dbReference type="NCBI Taxonomy" id="16924"/>
    <lineage>
        <taxon>Eukaryota</taxon>
        <taxon>Viridiplantae</taxon>
        <taxon>Streptophyta</taxon>
        <taxon>Embryophyta</taxon>
        <taxon>Tracheophyta</taxon>
        <taxon>Spermatophyta</taxon>
        <taxon>Magnoliopsida</taxon>
        <taxon>eudicotyledons</taxon>
        <taxon>Gunneridae</taxon>
        <taxon>Pentapetalae</taxon>
        <taxon>asterids</taxon>
        <taxon>Cornales</taxon>
        <taxon>Nyssaceae</taxon>
        <taxon>Davidia</taxon>
    </lineage>
</organism>
<feature type="transmembrane region" description="Helical" evidence="1">
    <location>
        <begin position="6"/>
        <end position="24"/>
    </location>
</feature>
<keyword evidence="1" id="KW-0812">Transmembrane</keyword>
<gene>
    <name evidence="2" type="ORF">Din_047978</name>
</gene>
<evidence type="ECO:0000256" key="1">
    <source>
        <dbReference type="SAM" id="Phobius"/>
    </source>
</evidence>
<accession>A0A5B7CC03</accession>
<keyword evidence="1" id="KW-0472">Membrane</keyword>
<keyword evidence="1" id="KW-1133">Transmembrane helix</keyword>
<dbReference type="AlphaFoldDB" id="A0A5B7CC03"/>
<dbReference type="EMBL" id="GHES01047978">
    <property type="protein sequence ID" value="MPA78537.1"/>
    <property type="molecule type" value="Transcribed_RNA"/>
</dbReference>
<reference evidence="2" key="1">
    <citation type="submission" date="2019-08" db="EMBL/GenBank/DDBJ databases">
        <title>Reference gene set and small RNA set construction with multiple tissues from Davidia involucrata Baill.</title>
        <authorList>
            <person name="Yang H."/>
            <person name="Zhou C."/>
            <person name="Li G."/>
            <person name="Wang J."/>
            <person name="Gao P."/>
            <person name="Wang M."/>
            <person name="Wang R."/>
            <person name="Zhao Y."/>
        </authorList>
    </citation>
    <scope>NUCLEOTIDE SEQUENCE</scope>
    <source>
        <tissue evidence="2">Mixed with DoveR01_LX</tissue>
    </source>
</reference>
<sequence>MVAREVWTMLFVIFGMYWMILWSVKDFLMSWKAACPSKRVRQAWWSALLCVMWCIWWEHNMRTFEEVDTPIHRLKKKILDIFHIWIIGKYPISLSSLVNFLGEMNCIDGS</sequence>
<evidence type="ECO:0000313" key="2">
    <source>
        <dbReference type="EMBL" id="MPA78537.1"/>
    </source>
</evidence>
<proteinExistence type="predicted"/>
<name>A0A5B7CC03_DAVIN</name>